<feature type="chain" id="PRO_5031281943" evidence="2">
    <location>
        <begin position="41"/>
        <end position="446"/>
    </location>
</feature>
<organism evidence="3 4">
    <name type="scientific">Tunturiibacter lichenicola</name>
    <dbReference type="NCBI Taxonomy" id="2051959"/>
    <lineage>
        <taxon>Bacteria</taxon>
        <taxon>Pseudomonadati</taxon>
        <taxon>Acidobacteriota</taxon>
        <taxon>Terriglobia</taxon>
        <taxon>Terriglobales</taxon>
        <taxon>Acidobacteriaceae</taxon>
        <taxon>Tunturiibacter</taxon>
    </lineage>
</organism>
<dbReference type="PANTHER" id="PTHR30203">
    <property type="entry name" value="OUTER MEMBRANE CATION EFFLUX PROTEIN"/>
    <property type="match status" value="1"/>
</dbReference>
<evidence type="ECO:0000313" key="3">
    <source>
        <dbReference type="EMBL" id="MBB5342973.1"/>
    </source>
</evidence>
<dbReference type="Proteomes" id="UP000569092">
    <property type="component" value="Unassembled WGS sequence"/>
</dbReference>
<comment type="caution">
    <text evidence="3">The sequence shown here is derived from an EMBL/GenBank/DDBJ whole genome shotgun (WGS) entry which is preliminary data.</text>
</comment>
<accession>A0A7W8J5L0</accession>
<dbReference type="InterPro" id="IPR010131">
    <property type="entry name" value="MdtP/NodT-like"/>
</dbReference>
<comment type="similarity">
    <text evidence="1">Belongs to the outer membrane factor (OMF) (TC 1.B.17) family.</text>
</comment>
<dbReference type="SUPFAM" id="SSF56954">
    <property type="entry name" value="Outer membrane efflux proteins (OEP)"/>
    <property type="match status" value="1"/>
</dbReference>
<evidence type="ECO:0000313" key="4">
    <source>
        <dbReference type="Proteomes" id="UP000569092"/>
    </source>
</evidence>
<gene>
    <name evidence="3" type="ORF">HDF10_000923</name>
</gene>
<dbReference type="GO" id="GO:0015562">
    <property type="term" value="F:efflux transmembrane transporter activity"/>
    <property type="evidence" value="ECO:0007669"/>
    <property type="project" value="InterPro"/>
</dbReference>
<dbReference type="PANTHER" id="PTHR30203:SF24">
    <property type="entry name" value="BLR4935 PROTEIN"/>
    <property type="match status" value="1"/>
</dbReference>
<dbReference type="Pfam" id="PF02321">
    <property type="entry name" value="OEP"/>
    <property type="match status" value="2"/>
</dbReference>
<dbReference type="Gene3D" id="1.20.1600.10">
    <property type="entry name" value="Outer membrane efflux proteins (OEP)"/>
    <property type="match status" value="1"/>
</dbReference>
<dbReference type="AlphaFoldDB" id="A0A7W8J5L0"/>
<dbReference type="EMBL" id="JACHDZ010000001">
    <property type="protein sequence ID" value="MBB5342973.1"/>
    <property type="molecule type" value="Genomic_DNA"/>
</dbReference>
<name>A0A7W8J5L0_9BACT</name>
<protein>
    <submittedName>
        <fullName evidence="3">Cobalt-zinc-cadmium efflux system outer membrane protein</fullName>
    </submittedName>
</protein>
<keyword evidence="2" id="KW-0732">Signal</keyword>
<reference evidence="3 4" key="1">
    <citation type="submission" date="2020-08" db="EMBL/GenBank/DDBJ databases">
        <title>Genomic Encyclopedia of Type Strains, Phase IV (KMG-V): Genome sequencing to study the core and pangenomes of soil and plant-associated prokaryotes.</title>
        <authorList>
            <person name="Whitman W."/>
        </authorList>
    </citation>
    <scope>NUCLEOTIDE SEQUENCE [LARGE SCALE GENOMIC DNA]</scope>
    <source>
        <strain evidence="3 4">M8US30</strain>
    </source>
</reference>
<dbReference type="InterPro" id="IPR003423">
    <property type="entry name" value="OMP_efflux"/>
</dbReference>
<feature type="signal peptide" evidence="2">
    <location>
        <begin position="1"/>
        <end position="40"/>
    </location>
</feature>
<evidence type="ECO:0000256" key="2">
    <source>
        <dbReference type="SAM" id="SignalP"/>
    </source>
</evidence>
<sequence>MIGSMIGFTIAKKKFAKTETRHRSLLAAACILLLPCAAFAQTPQPPTSPNAITMQQAVDLARAKNPTLLAAQQNLLSVKAQEIQAGVRANPYFTAAGGNLTETDSNPNPYNFTLGVGRLFERGEKRRWRLDVARSTTVQTDAQLQLTIQQTILAVHEAFTNFVIAKAAKKLADDNLADFRRELQISHDRYIAGDIAKLDFERLDLQLAQFETDESNAVTAAQQASDQLQVLLGNDKPRANFDVIGDVVPPPVTFTMEDLEQKGLAARPDLKAAIAAVAVADASVKLAYANGTADPTLEADYNHNGENGLPSSTAADNSVGFVFNIPIRIFDRNQGNKETAKFTAQASRFSVTAAHNQVISDVDQAYSGYFNARVLSDRYNGHYLDEAKDVLDIAQFSYQHGGLALIDYLDALRESRSVTSAALNSYSQTWMAIHQLGFATATEMIP</sequence>
<evidence type="ECO:0000256" key="1">
    <source>
        <dbReference type="ARBA" id="ARBA00007613"/>
    </source>
</evidence>
<proteinExistence type="inferred from homology"/>